<feature type="domain" description="Tyrosinase copper-binding" evidence="4">
    <location>
        <begin position="71"/>
        <end position="88"/>
    </location>
</feature>
<dbReference type="PROSITE" id="PS00498">
    <property type="entry name" value="TYROSINASE_2"/>
    <property type="match status" value="1"/>
</dbReference>
<dbReference type="VEuPathDB" id="FungiDB:SDRG_17331"/>
<dbReference type="EMBL" id="JH767402">
    <property type="protein sequence ID" value="EQC24776.1"/>
    <property type="molecule type" value="Genomic_DNA"/>
</dbReference>
<accession>T0PRD1</accession>
<dbReference type="PRINTS" id="PR00092">
    <property type="entry name" value="TYROSINASE"/>
</dbReference>
<dbReference type="InterPro" id="IPR002227">
    <property type="entry name" value="Tyrosinase_Cu-bd"/>
</dbReference>
<reference evidence="6 7" key="1">
    <citation type="submission" date="2012-04" db="EMBL/GenBank/DDBJ databases">
        <title>The Genome Sequence of Saprolegnia declina VS20.</title>
        <authorList>
            <consortium name="The Broad Institute Genome Sequencing Platform"/>
            <person name="Russ C."/>
            <person name="Nusbaum C."/>
            <person name="Tyler B."/>
            <person name="van West P."/>
            <person name="Dieguez-Uribeondo J."/>
            <person name="de Bruijn I."/>
            <person name="Tripathy S."/>
            <person name="Jiang R."/>
            <person name="Young S.K."/>
            <person name="Zeng Q."/>
            <person name="Gargeya S."/>
            <person name="Fitzgerald M."/>
            <person name="Haas B."/>
            <person name="Abouelleil A."/>
            <person name="Alvarado L."/>
            <person name="Arachchi H.M."/>
            <person name="Berlin A."/>
            <person name="Chapman S.B."/>
            <person name="Goldberg J."/>
            <person name="Griggs A."/>
            <person name="Gujja S."/>
            <person name="Hansen M."/>
            <person name="Howarth C."/>
            <person name="Imamovic A."/>
            <person name="Larimer J."/>
            <person name="McCowen C."/>
            <person name="Montmayeur A."/>
            <person name="Murphy C."/>
            <person name="Neiman D."/>
            <person name="Pearson M."/>
            <person name="Priest M."/>
            <person name="Roberts A."/>
            <person name="Saif S."/>
            <person name="Shea T."/>
            <person name="Sisk P."/>
            <person name="Sykes S."/>
            <person name="Wortman J."/>
            <person name="Nusbaum C."/>
            <person name="Birren B."/>
        </authorList>
    </citation>
    <scope>NUCLEOTIDE SEQUENCE [LARGE SCALE GENOMIC DNA]</scope>
    <source>
        <strain evidence="6 7">VS20</strain>
    </source>
</reference>
<keyword evidence="2" id="KW-0186">Copper</keyword>
<dbReference type="Pfam" id="PF00264">
    <property type="entry name" value="Tyrosinase"/>
    <property type="match status" value="1"/>
</dbReference>
<evidence type="ECO:0000256" key="1">
    <source>
        <dbReference type="ARBA" id="ARBA00022723"/>
    </source>
</evidence>
<keyword evidence="7" id="KW-1185">Reference proteome</keyword>
<dbReference type="PANTHER" id="PTHR11474:SF126">
    <property type="entry name" value="TYROSINASE-LIKE PROTEIN TYR-1-RELATED"/>
    <property type="match status" value="1"/>
</dbReference>
<protein>
    <recommendedName>
        <fullName evidence="4 5">Tyrosinase copper-binding domain-containing protein</fullName>
    </recommendedName>
</protein>
<evidence type="ECO:0000256" key="2">
    <source>
        <dbReference type="ARBA" id="ARBA00023008"/>
    </source>
</evidence>
<proteinExistence type="predicted"/>
<organism evidence="6 7">
    <name type="scientific">Saprolegnia diclina (strain VS20)</name>
    <dbReference type="NCBI Taxonomy" id="1156394"/>
    <lineage>
        <taxon>Eukaryota</taxon>
        <taxon>Sar</taxon>
        <taxon>Stramenopiles</taxon>
        <taxon>Oomycota</taxon>
        <taxon>Saprolegniomycetes</taxon>
        <taxon>Saprolegniales</taxon>
        <taxon>Saprolegniaceae</taxon>
        <taxon>Saprolegnia</taxon>
    </lineage>
</organism>
<dbReference type="OrthoDB" id="61409at2759"/>
<evidence type="ECO:0000256" key="3">
    <source>
        <dbReference type="SAM" id="SignalP"/>
    </source>
</evidence>
<feature type="domain" description="Tyrosinase copper-binding" evidence="5">
    <location>
        <begin position="243"/>
        <end position="254"/>
    </location>
</feature>
<feature type="signal peptide" evidence="3">
    <location>
        <begin position="1"/>
        <end position="20"/>
    </location>
</feature>
<gene>
    <name evidence="6" type="ORF">SDRG_17331</name>
</gene>
<dbReference type="Gene3D" id="1.10.1280.10">
    <property type="entry name" value="Di-copper center containing domain from catechol oxidase"/>
    <property type="match status" value="1"/>
</dbReference>
<dbReference type="AlphaFoldDB" id="T0PRD1"/>
<dbReference type="GO" id="GO:0046872">
    <property type="term" value="F:metal ion binding"/>
    <property type="evidence" value="ECO:0007669"/>
    <property type="project" value="UniProtKB-KW"/>
</dbReference>
<keyword evidence="1" id="KW-0479">Metal-binding</keyword>
<evidence type="ECO:0000259" key="5">
    <source>
        <dbReference type="PROSITE" id="PS00498"/>
    </source>
</evidence>
<feature type="chain" id="PRO_5004568932" description="Tyrosinase copper-binding domain-containing protein" evidence="3">
    <location>
        <begin position="21"/>
        <end position="497"/>
    </location>
</feature>
<dbReference type="OMA" id="WSSCARR"/>
<dbReference type="Proteomes" id="UP000030762">
    <property type="component" value="Unassembled WGS sequence"/>
</dbReference>
<dbReference type="SUPFAM" id="SSF48056">
    <property type="entry name" value="Di-copper centre-containing domain"/>
    <property type="match status" value="1"/>
</dbReference>
<dbReference type="PROSITE" id="PS00497">
    <property type="entry name" value="TYROSINASE_1"/>
    <property type="match status" value="1"/>
</dbReference>
<dbReference type="PANTHER" id="PTHR11474">
    <property type="entry name" value="TYROSINASE FAMILY MEMBER"/>
    <property type="match status" value="1"/>
</dbReference>
<dbReference type="GO" id="GO:0016491">
    <property type="term" value="F:oxidoreductase activity"/>
    <property type="evidence" value="ECO:0007669"/>
    <property type="project" value="InterPro"/>
</dbReference>
<dbReference type="GeneID" id="19958058"/>
<evidence type="ECO:0000313" key="6">
    <source>
        <dbReference type="EMBL" id="EQC24776.1"/>
    </source>
</evidence>
<dbReference type="InParanoid" id="T0PRD1"/>
<keyword evidence="3" id="KW-0732">Signal</keyword>
<dbReference type="InterPro" id="IPR008922">
    <property type="entry name" value="Di-copper_centre_dom_sf"/>
</dbReference>
<dbReference type="InterPro" id="IPR050316">
    <property type="entry name" value="Tyrosinase/Hemocyanin"/>
</dbReference>
<sequence length="497" mass="54660">MVALSLSLLGLGLLSSVATAACPDRVRKSWDALSTPEKTLYKSAIQTAMDAGAYERFLSMHREEMSNMEAHNTCVFMYWHRQFLVGFENMLRSLSPEYACVTLPYFDYVNHNAKYTTRQCKSIAECSPILGQLGSFASGSRMTVKIGDYDIYGRCDATPPLDHYCQHPATTPTAKKACAKCVPRGDYTRLQYPTELGFTGVKDDLFSGPDVASVNSAIEANPHNNVHNVLQGAMGNPFVSPSDPIFYSHHTTIDALNTIFYKCRAKGVVKASERATSRLSFEGCVVNGAPITANSSITMNVIHANGTSINVRHPGSGVSQYFRDVPTSYYQLTDNTDLGTNSYSYQFAGVMADLYTNCSLAGGLTTKTNLRQLADEIDVPMTPRDANGDLQNFVTAKHDTAVDAYMSWRTDLVAAGRDALFSDDKIEAEIYKVVVMYYSKCLPGGVVDLKPQFKSLWRVQTTSKQVQVLNAILDGSAPIELPHYADINDKHFGCRGD</sequence>
<evidence type="ECO:0000259" key="4">
    <source>
        <dbReference type="PROSITE" id="PS00497"/>
    </source>
</evidence>
<name>T0PRD1_SAPDV</name>
<dbReference type="RefSeq" id="XP_008621794.1">
    <property type="nucleotide sequence ID" value="XM_008623572.1"/>
</dbReference>
<evidence type="ECO:0000313" key="7">
    <source>
        <dbReference type="Proteomes" id="UP000030762"/>
    </source>
</evidence>